<evidence type="ECO:0000313" key="2">
    <source>
        <dbReference type="EMBL" id="GFY44433.1"/>
    </source>
</evidence>
<keyword evidence="1" id="KW-0732">Signal</keyword>
<keyword evidence="3" id="KW-1185">Reference proteome</keyword>
<evidence type="ECO:0000313" key="3">
    <source>
        <dbReference type="Proteomes" id="UP000886998"/>
    </source>
</evidence>
<organism evidence="2 3">
    <name type="scientific">Trichonephila inaurata madagascariensis</name>
    <dbReference type="NCBI Taxonomy" id="2747483"/>
    <lineage>
        <taxon>Eukaryota</taxon>
        <taxon>Metazoa</taxon>
        <taxon>Ecdysozoa</taxon>
        <taxon>Arthropoda</taxon>
        <taxon>Chelicerata</taxon>
        <taxon>Arachnida</taxon>
        <taxon>Araneae</taxon>
        <taxon>Araneomorphae</taxon>
        <taxon>Entelegynae</taxon>
        <taxon>Araneoidea</taxon>
        <taxon>Nephilidae</taxon>
        <taxon>Trichonephila</taxon>
        <taxon>Trichonephila inaurata</taxon>
    </lineage>
</organism>
<dbReference type="OrthoDB" id="6433181at2759"/>
<gene>
    <name evidence="2" type="primary">NCL1_28494</name>
    <name evidence="2" type="ORF">TNIN_415901</name>
</gene>
<reference evidence="2" key="1">
    <citation type="submission" date="2020-08" db="EMBL/GenBank/DDBJ databases">
        <title>Multicomponent nature underlies the extraordinary mechanical properties of spider dragline silk.</title>
        <authorList>
            <person name="Kono N."/>
            <person name="Nakamura H."/>
            <person name="Mori M."/>
            <person name="Yoshida Y."/>
            <person name="Ohtoshi R."/>
            <person name="Malay A.D."/>
            <person name="Moran D.A.P."/>
            <person name="Tomita M."/>
            <person name="Numata K."/>
            <person name="Arakawa K."/>
        </authorList>
    </citation>
    <scope>NUCLEOTIDE SEQUENCE</scope>
</reference>
<accession>A0A8X7BVA6</accession>
<dbReference type="AlphaFoldDB" id="A0A8X7BVA6"/>
<dbReference type="EMBL" id="BMAV01004230">
    <property type="protein sequence ID" value="GFY44433.1"/>
    <property type="molecule type" value="Genomic_DNA"/>
</dbReference>
<feature type="chain" id="PRO_5036482680" description="Secreted protein" evidence="1">
    <location>
        <begin position="19"/>
        <end position="139"/>
    </location>
</feature>
<evidence type="ECO:0000256" key="1">
    <source>
        <dbReference type="SAM" id="SignalP"/>
    </source>
</evidence>
<comment type="caution">
    <text evidence="2">The sequence shown here is derived from an EMBL/GenBank/DDBJ whole genome shotgun (WGS) entry which is preliminary data.</text>
</comment>
<proteinExistence type="predicted"/>
<sequence>MYIQVLVLSVLAVSSVTAFKGYDDSLVSYILEADECISHSGDPKLCKNYLSCADDFPKPLKDVFDECRDSVFPHGFGSCSNGQTLYRSNKKETKFEECFLTKVPQHNTLDSDDDKAVEKFKQCIYKYGRQCKEAQGTAT</sequence>
<dbReference type="Proteomes" id="UP000886998">
    <property type="component" value="Unassembled WGS sequence"/>
</dbReference>
<protein>
    <recommendedName>
        <fullName evidence="4">Secreted protein</fullName>
    </recommendedName>
</protein>
<name>A0A8X7BVA6_9ARAC</name>
<feature type="signal peptide" evidence="1">
    <location>
        <begin position="1"/>
        <end position="18"/>
    </location>
</feature>
<evidence type="ECO:0008006" key="4">
    <source>
        <dbReference type="Google" id="ProtNLM"/>
    </source>
</evidence>